<proteinExistence type="predicted"/>
<evidence type="ECO:0000313" key="2">
    <source>
        <dbReference type="Proteomes" id="UP000217895"/>
    </source>
</evidence>
<dbReference type="Proteomes" id="UP000217895">
    <property type="component" value="Chromosome"/>
</dbReference>
<dbReference type="EMBL" id="AP018203">
    <property type="protein sequence ID" value="BAY55255.1"/>
    <property type="molecule type" value="Genomic_DNA"/>
</dbReference>
<gene>
    <name evidence="1" type="ORF">NIES2135_20780</name>
</gene>
<protein>
    <submittedName>
        <fullName evidence="1">Uncharacterized protein</fullName>
    </submittedName>
</protein>
<accession>A0A1Z4JEP5</accession>
<reference evidence="1 2" key="1">
    <citation type="submission" date="2017-06" db="EMBL/GenBank/DDBJ databases">
        <title>Genome sequencing of cyanobaciteial culture collection at National Institute for Environmental Studies (NIES).</title>
        <authorList>
            <person name="Hirose Y."/>
            <person name="Shimura Y."/>
            <person name="Fujisawa T."/>
            <person name="Nakamura Y."/>
            <person name="Kawachi M."/>
        </authorList>
    </citation>
    <scope>NUCLEOTIDE SEQUENCE [LARGE SCALE GENOMIC DNA]</scope>
    <source>
        <strain evidence="1 2">NIES-2135</strain>
    </source>
</reference>
<sequence>MSFEPQIEELAEAALEAAGLTKSDVEEEDE</sequence>
<evidence type="ECO:0000313" key="1">
    <source>
        <dbReference type="EMBL" id="BAY55255.1"/>
    </source>
</evidence>
<dbReference type="AlphaFoldDB" id="A0A1Z4JEP5"/>
<organism evidence="1 2">
    <name type="scientific">Leptolyngbya boryana NIES-2135</name>
    <dbReference type="NCBI Taxonomy" id="1973484"/>
    <lineage>
        <taxon>Bacteria</taxon>
        <taxon>Bacillati</taxon>
        <taxon>Cyanobacteriota</taxon>
        <taxon>Cyanophyceae</taxon>
        <taxon>Leptolyngbyales</taxon>
        <taxon>Leptolyngbyaceae</taxon>
        <taxon>Leptolyngbya group</taxon>
        <taxon>Leptolyngbya</taxon>
    </lineage>
</organism>
<name>A0A1Z4JEP5_LEPBY</name>
<keyword evidence="2" id="KW-1185">Reference proteome</keyword>